<dbReference type="Proteomes" id="UP000078407">
    <property type="component" value="Unassembled WGS sequence"/>
</dbReference>
<dbReference type="InterPro" id="IPR021069">
    <property type="entry name" value="ImpA_C"/>
</dbReference>
<name>A0ABX2W761_9ENTR</name>
<evidence type="ECO:0000313" key="4">
    <source>
        <dbReference type="EMBL" id="OAT26836.1"/>
    </source>
</evidence>
<evidence type="ECO:0008006" key="6">
    <source>
        <dbReference type="Google" id="ProtNLM"/>
    </source>
</evidence>
<dbReference type="PANTHER" id="PTHR37024:SF5">
    <property type="entry name" value="IMPA N-TERMINAL DOMAIN-CONTAINING PROTEIN"/>
    <property type="match status" value="1"/>
</dbReference>
<keyword evidence="1" id="KW-0472">Membrane</keyword>
<comment type="caution">
    <text evidence="4">The sequence shown here is derived from an EMBL/GenBank/DDBJ whole genome shotgun (WGS) entry which is preliminary data.</text>
</comment>
<evidence type="ECO:0000256" key="1">
    <source>
        <dbReference type="SAM" id="Phobius"/>
    </source>
</evidence>
<dbReference type="Pfam" id="PF06812">
    <property type="entry name" value="ImpA_N"/>
    <property type="match status" value="1"/>
</dbReference>
<dbReference type="RefSeq" id="WP_064545480.1">
    <property type="nucleotide sequence ID" value="NZ_LXEQ01000044.1"/>
</dbReference>
<evidence type="ECO:0000259" key="2">
    <source>
        <dbReference type="Pfam" id="PF06812"/>
    </source>
</evidence>
<sequence length="441" mass="49237">MKSMVNLRALKINSHDPRLSKAFLLLSSELSHLNGALSGATDWKMLEDKCFQLFRDYGYDLQNGVWFCLINMQLKSWAGLAEGLDLLTTAFTHNNVRCWPPVAAVQARQSLIDWFCANVATHIYTLKYGPENNGEMRSVERSIGVLYEYSKNLQSRSHDSLKNLHYFLQVRCRSVPYPVQKVVAKTPSTVSAVKPPIEKPPIEKPEPLPEPILMPEMALAVPAQRPLLWALGGMAAGLGLSLAVAAGWYTLQPPSLSEKLVASVAQLEQGGIQAESVWHDVPPEKIQQQKQTILQQAGATLNWLSTQPADALVGRGERLSDLLQQHFPNNEVSAQWLTALKEKAGSIPALDGYIKANKHLDELDARLLNAEKTQSKYMTVSELKTAVYQIRQDLQSNGAAAETLLWEVQQTGPEKRDPAVMKKIEQRIEALNIRYLLLKEK</sequence>
<keyword evidence="5" id="KW-1185">Reference proteome</keyword>
<dbReference type="Pfam" id="PF12486">
    <property type="entry name" value="VasL"/>
    <property type="match status" value="1"/>
</dbReference>
<dbReference type="PANTHER" id="PTHR37024">
    <property type="entry name" value="TYPE VI SECRETION SYSTEM DUF2094 AND IMPA-RELATED DOMAIN PROTEIN"/>
    <property type="match status" value="1"/>
</dbReference>
<feature type="domain" description="ImpA N-terminal" evidence="2">
    <location>
        <begin position="16"/>
        <end position="116"/>
    </location>
</feature>
<keyword evidence="1" id="KW-1133">Transmembrane helix</keyword>
<dbReference type="InterPro" id="IPR010657">
    <property type="entry name" value="ImpA_N"/>
</dbReference>
<evidence type="ECO:0000259" key="3">
    <source>
        <dbReference type="Pfam" id="PF12486"/>
    </source>
</evidence>
<protein>
    <recommendedName>
        <fullName evidence="6">ImpA family protein</fullName>
    </recommendedName>
</protein>
<organism evidence="4 5">
    <name type="scientific">Buttiauxella ferragutiae ATCC 51602</name>
    <dbReference type="NCBI Taxonomy" id="1354252"/>
    <lineage>
        <taxon>Bacteria</taxon>
        <taxon>Pseudomonadati</taxon>
        <taxon>Pseudomonadota</taxon>
        <taxon>Gammaproteobacteria</taxon>
        <taxon>Enterobacterales</taxon>
        <taxon>Enterobacteriaceae</taxon>
        <taxon>Buttiauxella</taxon>
    </lineage>
</organism>
<dbReference type="EMBL" id="LXEQ01000044">
    <property type="protein sequence ID" value="OAT26836.1"/>
    <property type="molecule type" value="Genomic_DNA"/>
</dbReference>
<reference evidence="4 5" key="1">
    <citation type="submission" date="2016-04" db="EMBL/GenBank/DDBJ databases">
        <title>ATOL: Assembling a taxonomically balanced genome-scale reconstruction of the evolutionary history of the Enterobacteriaceae.</title>
        <authorList>
            <person name="Plunkett G.III."/>
            <person name="Neeno-Eckwall E.C."/>
            <person name="Glasner J.D."/>
            <person name="Perna N.T."/>
        </authorList>
    </citation>
    <scope>NUCLEOTIDE SEQUENCE [LARGE SCALE GENOMIC DNA]</scope>
    <source>
        <strain evidence="4 5">ATCC 51602</strain>
    </source>
</reference>
<feature type="domain" description="ImpA C-terminal" evidence="3">
    <location>
        <begin position="299"/>
        <end position="438"/>
    </location>
</feature>
<evidence type="ECO:0000313" key="5">
    <source>
        <dbReference type="Proteomes" id="UP000078407"/>
    </source>
</evidence>
<feature type="transmembrane region" description="Helical" evidence="1">
    <location>
        <begin position="227"/>
        <end position="249"/>
    </location>
</feature>
<keyword evidence="1" id="KW-0812">Transmembrane</keyword>
<proteinExistence type="predicted"/>
<accession>A0ABX2W761</accession>
<gene>
    <name evidence="4" type="ORF">M976_02611</name>
</gene>